<evidence type="ECO:0000313" key="3">
    <source>
        <dbReference type="EMBL" id="GBP70183.1"/>
    </source>
</evidence>
<keyword evidence="4" id="KW-1185">Reference proteome</keyword>
<dbReference type="InterPro" id="IPR005135">
    <property type="entry name" value="Endo/exonuclease/phosphatase"/>
</dbReference>
<dbReference type="PANTHER" id="PTHR33273:SF4">
    <property type="entry name" value="ENDONUCLEASE_EXONUCLEASE_PHOSPHATASE DOMAIN-CONTAINING PROTEIN"/>
    <property type="match status" value="1"/>
</dbReference>
<dbReference type="InterPro" id="IPR006579">
    <property type="entry name" value="Pre_C2HC_dom"/>
</dbReference>
<dbReference type="OrthoDB" id="7487383at2759"/>
<dbReference type="AlphaFoldDB" id="A0A4C1Y483"/>
<keyword evidence="3" id="KW-0695">RNA-directed DNA polymerase</keyword>
<dbReference type="PANTHER" id="PTHR33273">
    <property type="entry name" value="DOMAIN-CONTAINING PROTEIN, PUTATIVE-RELATED"/>
    <property type="match status" value="1"/>
</dbReference>
<dbReference type="EMBL" id="BGZK01001066">
    <property type="protein sequence ID" value="GBP70183.1"/>
    <property type="molecule type" value="Genomic_DNA"/>
</dbReference>
<keyword evidence="3" id="KW-0808">Transferase</keyword>
<feature type="domain" description="Pre-C2HC" evidence="2">
    <location>
        <begin position="151"/>
        <end position="221"/>
    </location>
</feature>
<protein>
    <submittedName>
        <fullName evidence="3">RNA-directed DNA polymerase from mobile element jockey</fullName>
    </submittedName>
</protein>
<reference evidence="3 4" key="1">
    <citation type="journal article" date="2019" name="Commun. Biol.">
        <title>The bagworm genome reveals a unique fibroin gene that provides high tensile strength.</title>
        <authorList>
            <person name="Kono N."/>
            <person name="Nakamura H."/>
            <person name="Ohtoshi R."/>
            <person name="Tomita M."/>
            <person name="Numata K."/>
            <person name="Arakawa K."/>
        </authorList>
    </citation>
    <scope>NUCLEOTIDE SEQUENCE [LARGE SCALE GENOMIC DNA]</scope>
</reference>
<dbReference type="SMART" id="SM00596">
    <property type="entry name" value="PRE_C2HC"/>
    <property type="match status" value="1"/>
</dbReference>
<dbReference type="InterPro" id="IPR036691">
    <property type="entry name" value="Endo/exonu/phosph_ase_sf"/>
</dbReference>
<name>A0A4C1Y483_EUMVA</name>
<evidence type="ECO:0000256" key="1">
    <source>
        <dbReference type="SAM" id="MobiDB-lite"/>
    </source>
</evidence>
<gene>
    <name evidence="3" type="ORF">EVAR_46678_1</name>
</gene>
<proteinExistence type="predicted"/>
<sequence>MFFKFLEQQGYALPSEVDSVLGVGVRTHNQNNVGGRGQSPCPSIVDQTMTISKSSNENKRVARRLRKISSSSQSNDSAMEVEQTECSRLHINYNKAQNTRNGINITMSSIDDFRKLNSYLIKSDIPFHTYALEEERKVKAVLKGVPVEIDTEDIKADLVRQEYPVQAVHRMHRRDGTALGLVLAILNKTDGATDIFKKLANVCGLSGITVEAPYKKEGKPACCNCGSDHTANYGGCPAAPKPKPKSSYNKNSTKVHQTSRPLDVSHFPALNSGNKQTARTVPTKPTGSKNFHPAPAPKENQWKNPLPWVNPKTTGTENRVPQKQPTRQTGTAASALGEDIGTIMSILQVVRSAEVADLAAKFRKAKHGVDRLKIILENQELINRQGAPKGGTALYYRQTLNCSPIDIPPLINLEATGCRLTMSSHGAIIIISVYLPPKKELLRSDVETLFALGDAVILFGDLNSKSTQWRCNYTNANGRKMIDLAKDLHFDVIAPPTQTYFPNNVRNRPDILDIALMRRVALNVRCIETLQNLNSDHRPVLLKIGPPDGEQPPKNKTITSWRKVSLLLEETDTPILNNIPDNIETTDEIDYAIGALTNHIATVIEDSSRRSRRPTVAENYPKTFAYF</sequence>
<organism evidence="3 4">
    <name type="scientific">Eumeta variegata</name>
    <name type="common">Bagworm moth</name>
    <name type="synonym">Eumeta japonica</name>
    <dbReference type="NCBI Taxonomy" id="151549"/>
    <lineage>
        <taxon>Eukaryota</taxon>
        <taxon>Metazoa</taxon>
        <taxon>Ecdysozoa</taxon>
        <taxon>Arthropoda</taxon>
        <taxon>Hexapoda</taxon>
        <taxon>Insecta</taxon>
        <taxon>Pterygota</taxon>
        <taxon>Neoptera</taxon>
        <taxon>Endopterygota</taxon>
        <taxon>Lepidoptera</taxon>
        <taxon>Glossata</taxon>
        <taxon>Ditrysia</taxon>
        <taxon>Tineoidea</taxon>
        <taxon>Psychidae</taxon>
        <taxon>Oiketicinae</taxon>
        <taxon>Eumeta</taxon>
    </lineage>
</organism>
<dbReference type="Proteomes" id="UP000299102">
    <property type="component" value="Unassembled WGS sequence"/>
</dbReference>
<dbReference type="GO" id="GO:0003964">
    <property type="term" value="F:RNA-directed DNA polymerase activity"/>
    <property type="evidence" value="ECO:0007669"/>
    <property type="project" value="UniProtKB-KW"/>
</dbReference>
<comment type="caution">
    <text evidence="3">The sequence shown here is derived from an EMBL/GenBank/DDBJ whole genome shotgun (WGS) entry which is preliminary data.</text>
</comment>
<dbReference type="Pfam" id="PF07530">
    <property type="entry name" value="PRE_C2HC"/>
    <property type="match status" value="1"/>
</dbReference>
<dbReference type="Pfam" id="PF14529">
    <property type="entry name" value="Exo_endo_phos_2"/>
    <property type="match status" value="1"/>
</dbReference>
<dbReference type="SUPFAM" id="SSF56219">
    <property type="entry name" value="DNase I-like"/>
    <property type="match status" value="1"/>
</dbReference>
<dbReference type="Gene3D" id="3.60.10.10">
    <property type="entry name" value="Endonuclease/exonuclease/phosphatase"/>
    <property type="match status" value="1"/>
</dbReference>
<feature type="compositionally biased region" description="Polar residues" evidence="1">
    <location>
        <begin position="271"/>
        <end position="289"/>
    </location>
</feature>
<accession>A0A4C1Y483</accession>
<evidence type="ECO:0000259" key="2">
    <source>
        <dbReference type="SMART" id="SM00596"/>
    </source>
</evidence>
<evidence type="ECO:0000313" key="4">
    <source>
        <dbReference type="Proteomes" id="UP000299102"/>
    </source>
</evidence>
<feature type="compositionally biased region" description="Polar residues" evidence="1">
    <location>
        <begin position="311"/>
        <end position="332"/>
    </location>
</feature>
<feature type="region of interest" description="Disordered" evidence="1">
    <location>
        <begin position="240"/>
        <end position="332"/>
    </location>
</feature>
<keyword evidence="3" id="KW-0548">Nucleotidyltransferase</keyword>